<sequence length="623" mass="68719">MRRIYRVPGLLIVAMGCSASVAAAAATGLPDKVYWGDEHVHSGWSGDAGLAGTTLPPEQAVRFARGEEVRSSTGAMARLQRPLDWMALTDHSDGMGTINLVREQNPELMADPTVKRWGAMMDGGGQQAADAAREVINAQATRSLPKVFMNPKWMMSAWQKNVDIMEKYNEPGKFTAFIAYEWTSNGTDGNNLHRNVIFRDGADKTRDTPPLTTFVSADPKVPGIDPESLWAWLAAWESKTGGKVLAIPHNGNLSNGQMFEDKRYNGEPLTRQWVEDRARWEPLFEVYQIKGTSETHPLLSPNDEYANFGIWDTANLNGVPKEKADLKGEYLRTALTAGLRLQQQFGSNPFKYGMVAGSDTHNGLATGGEEDNFWGKFVADQPGPKRWNHVMFTDKAGYRRLGWTQVGAGVTGVWATANTREALWDAMQRRETYASSGPRISVRFFAGYDFSNQDAEPASLVASGYARGVPMGGDLQAAPAGKAPTFLFAALKDPQGSNLDAAQIIKGWVDARGESHERIFNVAWSEQGTRKEVDGRLPPVGNTVDLATATYQNSIGATELVGSFTDPQFDPAQRAYYYLRAVEIPTPRWTAYDSVRYKVQMTPDVPMTEQERVVTSPIWYNPG</sequence>
<dbReference type="Proteomes" id="UP000243232">
    <property type="component" value="Chromosome I"/>
</dbReference>
<name>A0A1H2HNE9_9PSED</name>
<dbReference type="Pfam" id="PF12228">
    <property type="entry name" value="DUF3604"/>
    <property type="match status" value="1"/>
</dbReference>
<evidence type="ECO:0008006" key="4">
    <source>
        <dbReference type="Google" id="ProtNLM"/>
    </source>
</evidence>
<feature type="signal peptide" evidence="1">
    <location>
        <begin position="1"/>
        <end position="25"/>
    </location>
</feature>
<proteinExistence type="predicted"/>
<dbReference type="RefSeq" id="WP_197673516.1">
    <property type="nucleotide sequence ID" value="NZ_LT629785.1"/>
</dbReference>
<keyword evidence="3" id="KW-1185">Reference proteome</keyword>
<accession>A0A1H2HNE9</accession>
<dbReference type="PROSITE" id="PS51257">
    <property type="entry name" value="PROKAR_LIPOPROTEIN"/>
    <property type="match status" value="1"/>
</dbReference>
<gene>
    <name evidence="2" type="ORF">SAMN05216296_3140</name>
</gene>
<evidence type="ECO:0000313" key="2">
    <source>
        <dbReference type="EMBL" id="SDU33374.1"/>
    </source>
</evidence>
<organism evidence="2 3">
    <name type="scientific">Pseudomonas pohangensis</name>
    <dbReference type="NCBI Taxonomy" id="364197"/>
    <lineage>
        <taxon>Bacteria</taxon>
        <taxon>Pseudomonadati</taxon>
        <taxon>Pseudomonadota</taxon>
        <taxon>Gammaproteobacteria</taxon>
        <taxon>Pseudomonadales</taxon>
        <taxon>Pseudomonadaceae</taxon>
        <taxon>Pseudomonas</taxon>
    </lineage>
</organism>
<reference evidence="3" key="1">
    <citation type="submission" date="2016-10" db="EMBL/GenBank/DDBJ databases">
        <authorList>
            <person name="Varghese N."/>
            <person name="Submissions S."/>
        </authorList>
    </citation>
    <scope>NUCLEOTIDE SEQUENCE [LARGE SCALE GENOMIC DNA]</scope>
    <source>
        <strain evidence="3">DSM 17875</strain>
    </source>
</reference>
<dbReference type="EMBL" id="LT629785">
    <property type="protein sequence ID" value="SDU33374.1"/>
    <property type="molecule type" value="Genomic_DNA"/>
</dbReference>
<protein>
    <recommendedName>
        <fullName evidence="4">DUF3604 domain-containing protein</fullName>
    </recommendedName>
</protein>
<keyword evidence="1" id="KW-0732">Signal</keyword>
<feature type="chain" id="PRO_5009275889" description="DUF3604 domain-containing protein" evidence="1">
    <location>
        <begin position="26"/>
        <end position="623"/>
    </location>
</feature>
<dbReference type="AlphaFoldDB" id="A0A1H2HNE9"/>
<evidence type="ECO:0000313" key="3">
    <source>
        <dbReference type="Proteomes" id="UP000243232"/>
    </source>
</evidence>
<evidence type="ECO:0000256" key="1">
    <source>
        <dbReference type="SAM" id="SignalP"/>
    </source>
</evidence>
<dbReference type="InterPro" id="IPR022028">
    <property type="entry name" value="DUF3604"/>
</dbReference>
<dbReference type="InterPro" id="IPR016195">
    <property type="entry name" value="Pol/histidinol_Pase-like"/>
</dbReference>
<dbReference type="SUPFAM" id="SSF89550">
    <property type="entry name" value="PHP domain-like"/>
    <property type="match status" value="1"/>
</dbReference>
<dbReference type="Gene3D" id="3.20.20.140">
    <property type="entry name" value="Metal-dependent hydrolases"/>
    <property type="match status" value="1"/>
</dbReference>
<dbReference type="STRING" id="364197.SAMN05216296_3140"/>